<evidence type="ECO:0000256" key="1">
    <source>
        <dbReference type="ARBA" id="ARBA00022801"/>
    </source>
</evidence>
<comment type="caution">
    <text evidence="3">The sequence shown here is derived from an EMBL/GenBank/DDBJ whole genome shotgun (WGS) entry which is preliminary data.</text>
</comment>
<dbReference type="NCBIfam" id="NF033747">
    <property type="entry name" value="class_E_sortase"/>
    <property type="match status" value="1"/>
</dbReference>
<dbReference type="SUPFAM" id="SSF63817">
    <property type="entry name" value="Sortase"/>
    <property type="match status" value="1"/>
</dbReference>
<dbReference type="InterPro" id="IPR042003">
    <property type="entry name" value="Sortase_E"/>
</dbReference>
<proteinExistence type="predicted"/>
<gene>
    <name evidence="3" type="ORF">C7S10_17030</name>
</gene>
<keyword evidence="4" id="KW-1185">Reference proteome</keyword>
<dbReference type="InterPro" id="IPR053465">
    <property type="entry name" value="Sortase_Class_E"/>
</dbReference>
<dbReference type="EMBL" id="PYXZ01000008">
    <property type="protein sequence ID" value="PUA79783.1"/>
    <property type="molecule type" value="Genomic_DNA"/>
</dbReference>
<evidence type="ECO:0000313" key="4">
    <source>
        <dbReference type="Proteomes" id="UP000244867"/>
    </source>
</evidence>
<dbReference type="Pfam" id="PF04203">
    <property type="entry name" value="Sortase"/>
    <property type="match status" value="1"/>
</dbReference>
<reference evidence="3 4" key="1">
    <citation type="submission" date="2018-03" db="EMBL/GenBank/DDBJ databases">
        <authorList>
            <person name="Keele B.F."/>
        </authorList>
    </citation>
    <scope>NUCLEOTIDE SEQUENCE [LARGE SCALE GENOMIC DNA]</scope>
    <source>
        <strain evidence="3 4">IB-3</strain>
    </source>
</reference>
<feature type="active site" description="Acyl-thioester intermediate" evidence="2">
    <location>
        <position position="189"/>
    </location>
</feature>
<dbReference type="GO" id="GO:0016787">
    <property type="term" value="F:hydrolase activity"/>
    <property type="evidence" value="ECO:0007669"/>
    <property type="project" value="UniProtKB-KW"/>
</dbReference>
<dbReference type="RefSeq" id="WP_108345646.1">
    <property type="nucleotide sequence ID" value="NZ_PYXZ01000008.1"/>
</dbReference>
<dbReference type="OrthoDB" id="5242879at2"/>
<name>A0A2R7YTZ4_9ACTN</name>
<feature type="active site" description="Proton donor/acceptor" evidence="2">
    <location>
        <position position="112"/>
    </location>
</feature>
<protein>
    <submittedName>
        <fullName evidence="3">Class E sortase</fullName>
    </submittedName>
</protein>
<dbReference type="Proteomes" id="UP000244867">
    <property type="component" value="Unassembled WGS sequence"/>
</dbReference>
<dbReference type="InterPro" id="IPR005754">
    <property type="entry name" value="Sortase"/>
</dbReference>
<evidence type="ECO:0000313" key="3">
    <source>
        <dbReference type="EMBL" id="PUA79783.1"/>
    </source>
</evidence>
<organism evidence="3 4">
    <name type="scientific">Nocardioides currus</name>
    <dbReference type="NCBI Taxonomy" id="2133958"/>
    <lineage>
        <taxon>Bacteria</taxon>
        <taxon>Bacillati</taxon>
        <taxon>Actinomycetota</taxon>
        <taxon>Actinomycetes</taxon>
        <taxon>Propionibacteriales</taxon>
        <taxon>Nocardioidaceae</taxon>
        <taxon>Nocardioides</taxon>
    </lineage>
</organism>
<dbReference type="Gene3D" id="2.40.260.10">
    <property type="entry name" value="Sortase"/>
    <property type="match status" value="1"/>
</dbReference>
<sequence>MVRRLGALMVVAGLVLGGWVAWQVWGTNWQSERRHTALVEDATRVWTEPGAAPTIESEYGDVSAVVRIPAFGQDYAVPLLEGTSDEALAAGFGRFADSARPGARGNFALAAHRITHGEPLRDMPGLDVGDEVVVETARATYTYVLDTAGDALEVPFTAGWVLAALPRNPDGGVQPSQADGQRLITLTTCSELFHTDDRLVAFGHLVETEPR</sequence>
<dbReference type="CDD" id="cd05830">
    <property type="entry name" value="Sortase_E"/>
    <property type="match status" value="1"/>
</dbReference>
<evidence type="ECO:0000256" key="2">
    <source>
        <dbReference type="PIRSR" id="PIRSR605754-1"/>
    </source>
</evidence>
<dbReference type="InterPro" id="IPR023365">
    <property type="entry name" value="Sortase_dom-sf"/>
</dbReference>
<dbReference type="AlphaFoldDB" id="A0A2R7YTZ4"/>
<accession>A0A2R7YTZ4</accession>
<keyword evidence="1" id="KW-0378">Hydrolase</keyword>